<sequence length="69" mass="8055">MEPLTGIEYEKDATGRTRYIRVDIDKYGENEALQNFLDGIEVMSRKGEPTMPFTDFVREENLRRGIENV</sequence>
<name>A0A5J4QBC9_9ZZZZ</name>
<protein>
    <submittedName>
        <fullName evidence="1">Uncharacterized protein</fullName>
    </submittedName>
</protein>
<comment type="caution">
    <text evidence="1">The sequence shown here is derived from an EMBL/GenBank/DDBJ whole genome shotgun (WGS) entry which is preliminary data.</text>
</comment>
<evidence type="ECO:0000313" key="1">
    <source>
        <dbReference type="EMBL" id="KAA6318330.1"/>
    </source>
</evidence>
<gene>
    <name evidence="1" type="ORF">EZS27_031647</name>
</gene>
<reference evidence="1" key="1">
    <citation type="submission" date="2019-03" db="EMBL/GenBank/DDBJ databases">
        <title>Single cell metagenomics reveals metabolic interactions within the superorganism composed of flagellate Streblomastix strix and complex community of Bacteroidetes bacteria on its surface.</title>
        <authorList>
            <person name="Treitli S.C."/>
            <person name="Kolisko M."/>
            <person name="Husnik F."/>
            <person name="Keeling P."/>
            <person name="Hampl V."/>
        </authorList>
    </citation>
    <scope>NUCLEOTIDE SEQUENCE</scope>
    <source>
        <strain evidence="1">STM</strain>
    </source>
</reference>
<accession>A0A5J4QBC9</accession>
<proteinExistence type="predicted"/>
<dbReference type="AlphaFoldDB" id="A0A5J4QBC9"/>
<dbReference type="EMBL" id="SNRY01004226">
    <property type="protein sequence ID" value="KAA6318330.1"/>
    <property type="molecule type" value="Genomic_DNA"/>
</dbReference>
<organism evidence="1">
    <name type="scientific">termite gut metagenome</name>
    <dbReference type="NCBI Taxonomy" id="433724"/>
    <lineage>
        <taxon>unclassified sequences</taxon>
        <taxon>metagenomes</taxon>
        <taxon>organismal metagenomes</taxon>
    </lineage>
</organism>